<dbReference type="Proteomes" id="UP000594638">
    <property type="component" value="Unassembled WGS sequence"/>
</dbReference>
<accession>A0A8S0PUV5</accession>
<dbReference type="EMBL" id="CACTIH010000217">
    <property type="protein sequence ID" value="CAA2957335.1"/>
    <property type="molecule type" value="Genomic_DNA"/>
</dbReference>
<evidence type="ECO:0000313" key="2">
    <source>
        <dbReference type="EMBL" id="CAA2957335.1"/>
    </source>
</evidence>
<keyword evidence="3" id="KW-1185">Reference proteome</keyword>
<reference evidence="2 3" key="1">
    <citation type="submission" date="2019-12" db="EMBL/GenBank/DDBJ databases">
        <authorList>
            <person name="Alioto T."/>
            <person name="Alioto T."/>
            <person name="Gomez Garrido J."/>
        </authorList>
    </citation>
    <scope>NUCLEOTIDE SEQUENCE [LARGE SCALE GENOMIC DNA]</scope>
</reference>
<comment type="caution">
    <text evidence="2">The sequence shown here is derived from an EMBL/GenBank/DDBJ whole genome shotgun (WGS) entry which is preliminary data.</text>
</comment>
<sequence>MEAVDGVQNSANIFIVFNLLTYYEEDPDFVRFDVDTASEEDDLLYEHNVTDSIEIGSDMKAARNEGVLVDEWFDVELEPVHSNSSVAVNERGKMVSSRGPGLSSTEIPSAQEVVDCHQDQQQVH</sequence>
<protein>
    <submittedName>
        <fullName evidence="2">Uncharacterized protein</fullName>
    </submittedName>
</protein>
<evidence type="ECO:0000313" key="3">
    <source>
        <dbReference type="Proteomes" id="UP000594638"/>
    </source>
</evidence>
<organism evidence="2 3">
    <name type="scientific">Olea europaea subsp. europaea</name>
    <dbReference type="NCBI Taxonomy" id="158383"/>
    <lineage>
        <taxon>Eukaryota</taxon>
        <taxon>Viridiplantae</taxon>
        <taxon>Streptophyta</taxon>
        <taxon>Embryophyta</taxon>
        <taxon>Tracheophyta</taxon>
        <taxon>Spermatophyta</taxon>
        <taxon>Magnoliopsida</taxon>
        <taxon>eudicotyledons</taxon>
        <taxon>Gunneridae</taxon>
        <taxon>Pentapetalae</taxon>
        <taxon>asterids</taxon>
        <taxon>lamiids</taxon>
        <taxon>Lamiales</taxon>
        <taxon>Oleaceae</taxon>
        <taxon>Oleeae</taxon>
        <taxon>Olea</taxon>
    </lineage>
</organism>
<gene>
    <name evidence="2" type="ORF">OLEA9_A029508</name>
</gene>
<feature type="region of interest" description="Disordered" evidence="1">
    <location>
        <begin position="86"/>
        <end position="124"/>
    </location>
</feature>
<name>A0A8S0PUV5_OLEEU</name>
<dbReference type="Gramene" id="OE9A029508T1">
    <property type="protein sequence ID" value="OE9A029508C1"/>
    <property type="gene ID" value="OE9A029508"/>
</dbReference>
<evidence type="ECO:0000256" key="1">
    <source>
        <dbReference type="SAM" id="MobiDB-lite"/>
    </source>
</evidence>
<dbReference type="AlphaFoldDB" id="A0A8S0PUV5"/>
<proteinExistence type="predicted"/>